<dbReference type="EMBL" id="CAJJDO010000008">
    <property type="protein sequence ID" value="CAD8139473.1"/>
    <property type="molecule type" value="Genomic_DNA"/>
</dbReference>
<evidence type="ECO:0000256" key="6">
    <source>
        <dbReference type="SAM" id="SignalP"/>
    </source>
</evidence>
<dbReference type="OrthoDB" id="428480at2759"/>
<sequence>MIYIQFLLLVVNAIMPMPNQIIYGYYTVRISNICQIKFFSQQEFPNHIIQLLLHYHQLITYDEDCDFEESIQNINIKVDGALKFEISLESNEQLYWVKTTKEEAYELNIDENLNVRIKTSNHWGLARALDTVNQLTINNQIENLPIYINDEPQYIHRGVMIDTARNFLPVKLIKRTIDALVINKLNVLHWHITDDESFPLLLTNYSQITNNSKFWKDGYFTKEDIQDIIEYASIRGVQIIPEIDTPAHIYSWGRSFELTQIIIACDSDIQQYGQLDPTLDFTYEVLKSVMQDLNDMFAKVQFIHFGGNEASISCFEQKPSIKEFMDQNGIKNYFDLQVYYIGVFKLFNKLTFQQITYFIKHLFLYRKRQKDIWKNQIKSQKKIIYWYNKQHQLPADQEDIIQWCGQSNELQDIKLKTNPIILSDYDLLSLDIGIGDSFGDPDDFYQSWKDVYSWVPKLAEDFNGQLLGAEALLWGYTNTRNTHFQKLFLRSSILGDILWNSNSKTSEQFWQFTQRLSEMEDRMNKYRFPVSPFTSGYCKSQTQVCFPYFYIIQQNQTGKT</sequence>
<evidence type="ECO:0000256" key="3">
    <source>
        <dbReference type="ARBA" id="ARBA00023295"/>
    </source>
</evidence>
<evidence type="ECO:0000259" key="7">
    <source>
        <dbReference type="Pfam" id="PF00728"/>
    </source>
</evidence>
<dbReference type="GO" id="GO:0004563">
    <property type="term" value="F:beta-N-acetylhexosaminidase activity"/>
    <property type="evidence" value="ECO:0007669"/>
    <property type="project" value="InterPro"/>
</dbReference>
<dbReference type="GO" id="GO:0016020">
    <property type="term" value="C:membrane"/>
    <property type="evidence" value="ECO:0007669"/>
    <property type="project" value="TreeGrafter"/>
</dbReference>
<evidence type="ECO:0000256" key="5">
    <source>
        <dbReference type="PIRSR" id="PIRSR625705-1"/>
    </source>
</evidence>
<dbReference type="PANTHER" id="PTHR22600:SF21">
    <property type="entry name" value="BETA-HEXOSAMINIDASE A"/>
    <property type="match status" value="1"/>
</dbReference>
<evidence type="ECO:0000313" key="10">
    <source>
        <dbReference type="Proteomes" id="UP000689195"/>
    </source>
</evidence>
<dbReference type="InterPro" id="IPR015883">
    <property type="entry name" value="Glyco_hydro_20_cat"/>
</dbReference>
<dbReference type="GO" id="GO:0030203">
    <property type="term" value="P:glycosaminoglycan metabolic process"/>
    <property type="evidence" value="ECO:0007669"/>
    <property type="project" value="TreeGrafter"/>
</dbReference>
<dbReference type="InterPro" id="IPR025705">
    <property type="entry name" value="Beta_hexosaminidase_sua/sub"/>
</dbReference>
<dbReference type="Proteomes" id="UP000689195">
    <property type="component" value="Unassembled WGS sequence"/>
</dbReference>
<name>A0A8S1SGM5_9CILI</name>
<keyword evidence="1 4" id="KW-0378">Hydrolase</keyword>
<keyword evidence="3 4" id="KW-0326">Glycosidase</keyword>
<evidence type="ECO:0000256" key="1">
    <source>
        <dbReference type="ARBA" id="ARBA00022801"/>
    </source>
</evidence>
<accession>A0A8S1SGM5</accession>
<proteinExistence type="inferred from homology"/>
<protein>
    <recommendedName>
        <fullName evidence="4">Beta-hexosaminidase</fullName>
        <ecNumber evidence="4">3.2.1.52</ecNumber>
    </recommendedName>
</protein>
<evidence type="ECO:0000259" key="8">
    <source>
        <dbReference type="Pfam" id="PF14845"/>
    </source>
</evidence>
<comment type="similarity">
    <text evidence="4">Belongs to the glycosyl hydrolase 20 family.</text>
</comment>
<feature type="domain" description="Glycoside hydrolase family 20 catalytic" evidence="7">
    <location>
        <begin position="154"/>
        <end position="501"/>
    </location>
</feature>
<reference evidence="9" key="1">
    <citation type="submission" date="2021-01" db="EMBL/GenBank/DDBJ databases">
        <authorList>
            <consortium name="Genoscope - CEA"/>
            <person name="William W."/>
        </authorList>
    </citation>
    <scope>NUCLEOTIDE SEQUENCE</scope>
</reference>
<dbReference type="Pfam" id="PF14845">
    <property type="entry name" value="Glycohydro_20b2"/>
    <property type="match status" value="1"/>
</dbReference>
<keyword evidence="10" id="KW-1185">Reference proteome</keyword>
<dbReference type="PIRSF" id="PIRSF001093">
    <property type="entry name" value="B-hxosamndse_ab_euk"/>
    <property type="match status" value="1"/>
</dbReference>
<feature type="chain" id="PRO_5035836283" description="Beta-hexosaminidase" evidence="6">
    <location>
        <begin position="17"/>
        <end position="560"/>
    </location>
</feature>
<dbReference type="Pfam" id="PF00728">
    <property type="entry name" value="Glyco_hydro_20"/>
    <property type="match status" value="1"/>
</dbReference>
<dbReference type="PANTHER" id="PTHR22600">
    <property type="entry name" value="BETA-HEXOSAMINIDASE"/>
    <property type="match status" value="1"/>
</dbReference>
<dbReference type="GO" id="GO:0005975">
    <property type="term" value="P:carbohydrate metabolic process"/>
    <property type="evidence" value="ECO:0007669"/>
    <property type="project" value="InterPro"/>
</dbReference>
<feature type="domain" description="Beta-hexosaminidase eukaryotic type N-terminal" evidence="8">
    <location>
        <begin position="65"/>
        <end position="135"/>
    </location>
</feature>
<evidence type="ECO:0000313" key="9">
    <source>
        <dbReference type="EMBL" id="CAD8139473.1"/>
    </source>
</evidence>
<comment type="catalytic activity">
    <reaction evidence="4">
        <text>Hydrolysis of terminal non-reducing N-acetyl-D-hexosamine residues in N-acetyl-beta-D-hexosaminides.</text>
        <dbReference type="EC" id="3.2.1.52"/>
    </reaction>
</comment>
<feature type="active site" description="Proton donor" evidence="5">
    <location>
        <position position="309"/>
    </location>
</feature>
<organism evidence="9 10">
    <name type="scientific">Paramecium pentaurelia</name>
    <dbReference type="NCBI Taxonomy" id="43138"/>
    <lineage>
        <taxon>Eukaryota</taxon>
        <taxon>Sar</taxon>
        <taxon>Alveolata</taxon>
        <taxon>Ciliophora</taxon>
        <taxon>Intramacronucleata</taxon>
        <taxon>Oligohymenophorea</taxon>
        <taxon>Peniculida</taxon>
        <taxon>Parameciidae</taxon>
        <taxon>Paramecium</taxon>
    </lineage>
</organism>
<dbReference type="EC" id="3.2.1.52" evidence="4"/>
<dbReference type="InterPro" id="IPR029019">
    <property type="entry name" value="HEX_eukaryotic_N"/>
</dbReference>
<gene>
    <name evidence="9" type="ORF">PPENT_87.1.T0080116</name>
</gene>
<evidence type="ECO:0000256" key="2">
    <source>
        <dbReference type="ARBA" id="ARBA00023180"/>
    </source>
</evidence>
<keyword evidence="6" id="KW-0732">Signal</keyword>
<comment type="caution">
    <text evidence="9">The sequence shown here is derived from an EMBL/GenBank/DDBJ whole genome shotgun (WGS) entry which is preliminary data.</text>
</comment>
<evidence type="ECO:0000256" key="4">
    <source>
        <dbReference type="PIRNR" id="PIRNR001093"/>
    </source>
</evidence>
<dbReference type="AlphaFoldDB" id="A0A8S1SGM5"/>
<keyword evidence="2" id="KW-0325">Glycoprotein</keyword>
<feature type="signal peptide" evidence="6">
    <location>
        <begin position="1"/>
        <end position="16"/>
    </location>
</feature>